<evidence type="ECO:0000256" key="2">
    <source>
        <dbReference type="ARBA" id="ARBA00022729"/>
    </source>
</evidence>
<reference evidence="5 6" key="1">
    <citation type="submission" date="2013-08" db="EMBL/GenBank/DDBJ databases">
        <authorList>
            <person name="Weinstock G."/>
            <person name="Sodergren E."/>
            <person name="Wylie T."/>
            <person name="Fulton L."/>
            <person name="Fulton R."/>
            <person name="Fronick C."/>
            <person name="O'Laughlin M."/>
            <person name="Godfrey J."/>
            <person name="Miner T."/>
            <person name="Herter B."/>
            <person name="Appelbaum E."/>
            <person name="Cordes M."/>
            <person name="Lek S."/>
            <person name="Wollam A."/>
            <person name="Pepin K.H."/>
            <person name="Palsikar V.B."/>
            <person name="Mitreva M."/>
            <person name="Wilson R.K."/>
        </authorList>
    </citation>
    <scope>NUCLEOTIDE SEQUENCE [LARGE SCALE GENOMIC DNA]</scope>
    <source>
        <strain evidence="5 6">ATCC 700332</strain>
    </source>
</reference>
<dbReference type="InterPro" id="IPR005362">
    <property type="entry name" value="UPF0164"/>
</dbReference>
<feature type="signal peptide" evidence="4">
    <location>
        <begin position="1"/>
        <end position="33"/>
    </location>
</feature>
<organism evidence="5 6">
    <name type="scientific">Treponema lecithinolyticum ATCC 700332</name>
    <dbReference type="NCBI Taxonomy" id="1321815"/>
    <lineage>
        <taxon>Bacteria</taxon>
        <taxon>Pseudomonadati</taxon>
        <taxon>Spirochaetota</taxon>
        <taxon>Spirochaetia</taxon>
        <taxon>Spirochaetales</taxon>
        <taxon>Treponemataceae</taxon>
        <taxon>Treponema</taxon>
    </lineage>
</organism>
<proteinExistence type="inferred from homology"/>
<sequence>MLNVMTVRMYMHIKKIFFCILGFCTFASAFLSAAENGTVHESIIKAFGLLKDPNAALTSFRSLHIPYGGRCEAMGSAFTAMADDVSFFEYNPAASCVLEHTEAALFHNFWIADSAVDTAAFTRRNGNFGWGSALKSFYVPFTEYNIFGGRASKGYYSETTAAFNGSYNFLAGYTFKGIALGTNLKTSFRGVPDYSDNLTGHIISDSGLVQSGLALMADVGVLLRFNIGKLYTSRDPNFNIGFAMHNAGCSWTGFGKKVVLDDPLPTDFSAGIAYRIIENLVFTADFRQPLNMYNPKKSERWSIAAGTEVNITDFFALQAGILLKGANPKISFGSSLAWKKLSFNATYSLDLTSSLNPINKLSLAVKMDFGDGGRKVLQNRADKLYIEGIDYYTQGEFEKAIEKWKEVLVLFPRFDPAKQGITTAQNSIALRKKIRDVQKLY</sequence>
<dbReference type="PROSITE" id="PS50005">
    <property type="entry name" value="TPR"/>
    <property type="match status" value="1"/>
</dbReference>
<feature type="repeat" description="TPR" evidence="3">
    <location>
        <begin position="381"/>
        <end position="414"/>
    </location>
</feature>
<evidence type="ECO:0000313" key="6">
    <source>
        <dbReference type="Proteomes" id="UP000016649"/>
    </source>
</evidence>
<dbReference type="SUPFAM" id="SSF56935">
    <property type="entry name" value="Porins"/>
    <property type="match status" value="1"/>
</dbReference>
<gene>
    <name evidence="5" type="ORF">HMPREF9193_01449</name>
</gene>
<evidence type="ECO:0000256" key="1">
    <source>
        <dbReference type="ARBA" id="ARBA00005846"/>
    </source>
</evidence>
<dbReference type="Gene3D" id="2.40.160.60">
    <property type="entry name" value="Outer membrane protein transport protein (OMPP1/FadL/TodX)"/>
    <property type="match status" value="1"/>
</dbReference>
<comment type="caution">
    <text evidence="5">The sequence shown here is derived from an EMBL/GenBank/DDBJ whole genome shotgun (WGS) entry which is preliminary data.</text>
</comment>
<evidence type="ECO:0000256" key="4">
    <source>
        <dbReference type="SAM" id="SignalP"/>
    </source>
</evidence>
<keyword evidence="3" id="KW-0802">TPR repeat</keyword>
<evidence type="ECO:0000256" key="3">
    <source>
        <dbReference type="PROSITE-ProRule" id="PRU00339"/>
    </source>
</evidence>
<feature type="chain" id="PRO_5046530179" evidence="4">
    <location>
        <begin position="34"/>
        <end position="441"/>
    </location>
</feature>
<comment type="similarity">
    <text evidence="1">Belongs to the UPF0164 family.</text>
</comment>
<keyword evidence="6" id="KW-1185">Reference proteome</keyword>
<accession>A0ABN0NXQ4</accession>
<keyword evidence="2 4" id="KW-0732">Signal</keyword>
<dbReference type="InterPro" id="IPR019734">
    <property type="entry name" value="TPR_rpt"/>
</dbReference>
<name>A0ABN0NXQ4_TRELE</name>
<protein>
    <submittedName>
        <fullName evidence="5">Tetratricopeptide repeat protein</fullName>
    </submittedName>
</protein>
<evidence type="ECO:0000313" key="5">
    <source>
        <dbReference type="EMBL" id="ERJ92291.1"/>
    </source>
</evidence>
<dbReference type="Proteomes" id="UP000016649">
    <property type="component" value="Unassembled WGS sequence"/>
</dbReference>
<dbReference type="EMBL" id="AWVH01000037">
    <property type="protein sequence ID" value="ERJ92291.1"/>
    <property type="molecule type" value="Genomic_DNA"/>
</dbReference>
<dbReference type="Pfam" id="PF03687">
    <property type="entry name" value="UPF0164"/>
    <property type="match status" value="1"/>
</dbReference>